<dbReference type="Gene3D" id="3.10.20.30">
    <property type="match status" value="1"/>
</dbReference>
<dbReference type="Pfam" id="PF17651">
    <property type="entry name" value="Raco_middle"/>
    <property type="match status" value="1"/>
</dbReference>
<organism evidence="2 3">
    <name type="scientific">Halarsenatibacter silvermanii</name>
    <dbReference type="NCBI Taxonomy" id="321763"/>
    <lineage>
        <taxon>Bacteria</taxon>
        <taxon>Bacillati</taxon>
        <taxon>Bacillota</taxon>
        <taxon>Clostridia</taxon>
        <taxon>Halanaerobiales</taxon>
        <taxon>Halarsenatibacteraceae</taxon>
        <taxon>Halarsenatibacter</taxon>
    </lineage>
</organism>
<dbReference type="Pfam" id="PF00111">
    <property type="entry name" value="Fer2"/>
    <property type="match status" value="1"/>
</dbReference>
<dbReference type="RefSeq" id="WP_089757964.1">
    <property type="nucleotide sequence ID" value="NZ_FNGO01000002.1"/>
</dbReference>
<dbReference type="Gene3D" id="3.30.420.480">
    <property type="entry name" value="Domain of unknown function (DUF4445)"/>
    <property type="match status" value="1"/>
</dbReference>
<accession>A0A1G9I434</accession>
<keyword evidence="3" id="KW-1185">Reference proteome</keyword>
<dbReference type="InterPro" id="IPR041414">
    <property type="entry name" value="Raco-like_middle"/>
</dbReference>
<dbReference type="PROSITE" id="PS51085">
    <property type="entry name" value="2FE2S_FER_2"/>
    <property type="match status" value="1"/>
</dbReference>
<dbReference type="Pfam" id="PF14574">
    <property type="entry name" value="RACo_C_ter"/>
    <property type="match status" value="1"/>
</dbReference>
<dbReference type="SUPFAM" id="SSF53067">
    <property type="entry name" value="Actin-like ATPase domain"/>
    <property type="match status" value="1"/>
</dbReference>
<sequence>MEFEVELIQGERKETKNVSGSLPLLKVIQESGLELDSYCGGKGTCGKCKALIKPAPSPKARERNLLENSELEEGIRLACLHTVEEDLTVEIEKGGEISILAGEEEVSCEIDNGWNRYIYDFEEPSLEDQRSYLRRIFDRGDMEETSLSAIKQLEKRREENEIVAVGKDEYLARIGSQEEILRAAGAAVDIGTTTVVVYLLDLESGRELAVDSFYNPQKELGADVISRIQAARDQKDGWRKLQRMLVEKLNSSLAGLAEKMDLETDDIYRMVFAGNTIMLHSFLGLNSEDIANSPFIPTICDQQKFSPSDPGLDINPQGEIEILPSISGYVGGDIVADMLAVDLADTENYNLLVDIGTNGEVALGKSDKIYACSVAAGPSFEGGNISEGMAAMPGAADSFEVRKDGFDYTTIDAQKPVGICGSGLLDLTAGLLKAGVVTASGSFQDKEKLPDFWRRRYERKNDIARLKLFTEDESGRERPLFFTQKDVRQMQLAKGAIRAGIEILMDRAEIGTQQIDEVYLVGGFANYLDKRHACEVGMIPEKLEDRIYQAGNGAGAGARMMLLNENLADKAADYKEKTEYLELSTSTEFQQEFTDRMSFPKLENKKIETGTG</sequence>
<protein>
    <submittedName>
        <fullName evidence="2">Uncharacterized 2Fe-2 and 4Fe-4S clusters-containing protein, contains DUF4445 domain</fullName>
    </submittedName>
</protein>
<dbReference type="InterPro" id="IPR042259">
    <property type="entry name" value="Raco-like_middle_sf"/>
</dbReference>
<dbReference type="GO" id="GO:0051536">
    <property type="term" value="F:iron-sulfur cluster binding"/>
    <property type="evidence" value="ECO:0007669"/>
    <property type="project" value="InterPro"/>
</dbReference>
<proteinExistence type="predicted"/>
<dbReference type="SUPFAM" id="SSF54292">
    <property type="entry name" value="2Fe-2S ferredoxin-like"/>
    <property type="match status" value="1"/>
</dbReference>
<dbReference type="InterPro" id="IPR052911">
    <property type="entry name" value="Corrinoid_activation_enz"/>
</dbReference>
<evidence type="ECO:0000259" key="1">
    <source>
        <dbReference type="PROSITE" id="PS51085"/>
    </source>
</evidence>
<dbReference type="InterPro" id="IPR001041">
    <property type="entry name" value="2Fe-2S_ferredoxin-type"/>
</dbReference>
<dbReference type="EMBL" id="FNGO01000002">
    <property type="protein sequence ID" value="SDL19583.1"/>
    <property type="molecule type" value="Genomic_DNA"/>
</dbReference>
<name>A0A1G9I434_9FIRM</name>
<dbReference type="AlphaFoldDB" id="A0A1G9I434"/>
<dbReference type="Proteomes" id="UP000199476">
    <property type="component" value="Unassembled WGS sequence"/>
</dbReference>
<dbReference type="PANTHER" id="PTHR42895">
    <property type="entry name" value="IRON-SULFUR CLUSTER-BINDING PROTEIN-RELATED"/>
    <property type="match status" value="1"/>
</dbReference>
<dbReference type="OrthoDB" id="9810588at2"/>
<evidence type="ECO:0000313" key="2">
    <source>
        <dbReference type="EMBL" id="SDL19583.1"/>
    </source>
</evidence>
<feature type="domain" description="2Fe-2S ferredoxin-type" evidence="1">
    <location>
        <begin position="3"/>
        <end position="95"/>
    </location>
</feature>
<evidence type="ECO:0000313" key="3">
    <source>
        <dbReference type="Proteomes" id="UP000199476"/>
    </source>
</evidence>
<dbReference type="STRING" id="321763.SAMN04488692_102100"/>
<dbReference type="PANTHER" id="PTHR42895:SF2">
    <property type="entry name" value="IRON-SULFUR CLUSTER PROTEIN"/>
    <property type="match status" value="1"/>
</dbReference>
<dbReference type="InterPro" id="IPR027980">
    <property type="entry name" value="RACo_C"/>
</dbReference>
<dbReference type="InterPro" id="IPR043129">
    <property type="entry name" value="ATPase_NBD"/>
</dbReference>
<gene>
    <name evidence="2" type="ORF">SAMN04488692_102100</name>
</gene>
<dbReference type="InterPro" id="IPR012675">
    <property type="entry name" value="Beta-grasp_dom_sf"/>
</dbReference>
<reference evidence="2 3" key="1">
    <citation type="submission" date="2016-10" db="EMBL/GenBank/DDBJ databases">
        <authorList>
            <person name="de Groot N.N."/>
        </authorList>
    </citation>
    <scope>NUCLEOTIDE SEQUENCE [LARGE SCALE GENOMIC DNA]</scope>
    <source>
        <strain evidence="2 3">SLAS-1</strain>
    </source>
</reference>
<dbReference type="InterPro" id="IPR036010">
    <property type="entry name" value="2Fe-2S_ferredoxin-like_sf"/>
</dbReference>